<name>U4LDA5_PYROM</name>
<keyword evidence="2" id="KW-1185">Reference proteome</keyword>
<organism evidence="1 2">
    <name type="scientific">Pyronema omphalodes (strain CBS 100304)</name>
    <name type="common">Pyronema confluens</name>
    <dbReference type="NCBI Taxonomy" id="1076935"/>
    <lineage>
        <taxon>Eukaryota</taxon>
        <taxon>Fungi</taxon>
        <taxon>Dikarya</taxon>
        <taxon>Ascomycota</taxon>
        <taxon>Pezizomycotina</taxon>
        <taxon>Pezizomycetes</taxon>
        <taxon>Pezizales</taxon>
        <taxon>Pyronemataceae</taxon>
        <taxon>Pyronema</taxon>
    </lineage>
</organism>
<dbReference type="AlphaFoldDB" id="U4LDA5"/>
<accession>U4LDA5</accession>
<evidence type="ECO:0000313" key="2">
    <source>
        <dbReference type="Proteomes" id="UP000018144"/>
    </source>
</evidence>
<gene>
    <name evidence="1" type="ORF">PCON_07625</name>
</gene>
<dbReference type="Proteomes" id="UP000018144">
    <property type="component" value="Unassembled WGS sequence"/>
</dbReference>
<dbReference type="EMBL" id="HF935391">
    <property type="protein sequence ID" value="CCX29828.1"/>
    <property type="molecule type" value="Genomic_DNA"/>
</dbReference>
<protein>
    <submittedName>
        <fullName evidence="1">Uncharacterized protein</fullName>
    </submittedName>
</protein>
<sequence length="114" mass="13226">MLCLGQRAHPTLRSAFSFRPPTFNYCLRTARFRPHSTYVDYEETIGSRVWNHLKSTGDNNSLDEEELVARPDVKAELEKIVSSPASFYDIIVGIWSKEEQDTKHQKTRNQTRLP</sequence>
<reference evidence="1 2" key="1">
    <citation type="journal article" date="2013" name="PLoS Genet.">
        <title>The genome and development-dependent transcriptomes of Pyronema confluens: a window into fungal evolution.</title>
        <authorList>
            <person name="Traeger S."/>
            <person name="Altegoer F."/>
            <person name="Freitag M."/>
            <person name="Gabaldon T."/>
            <person name="Kempken F."/>
            <person name="Kumar A."/>
            <person name="Marcet-Houben M."/>
            <person name="Poggeler S."/>
            <person name="Stajich J.E."/>
            <person name="Nowrousian M."/>
        </authorList>
    </citation>
    <scope>NUCLEOTIDE SEQUENCE [LARGE SCALE GENOMIC DNA]</scope>
    <source>
        <strain evidence="2">CBS 100304</strain>
        <tissue evidence="1">Vegetative mycelium</tissue>
    </source>
</reference>
<proteinExistence type="predicted"/>
<evidence type="ECO:0000313" key="1">
    <source>
        <dbReference type="EMBL" id="CCX29828.1"/>
    </source>
</evidence>